<sequence>MSNLNKAIIIGRLGADPELRHTADGIPVATFNVATTETRRDKNGTKQDKTEWHRIVAWRKLGEIAAEYLKKGRLVYIEGKIQSREFEGRDGVKRKTFEIVASEMKMLGGGGQGEREDRRTQGSSPVSADDDFIPEVEEDDAPL</sequence>
<comment type="caution">
    <text evidence="5">The sequence shown here is derived from an EMBL/GenBank/DDBJ whole genome shotgun (WGS) entry which is preliminary data.</text>
</comment>
<keyword evidence="1 2" id="KW-0238">DNA-binding</keyword>
<dbReference type="PIRSF" id="PIRSF002070">
    <property type="entry name" value="SSB"/>
    <property type="match status" value="1"/>
</dbReference>
<gene>
    <name evidence="5" type="ORF">GXY80_03755</name>
</gene>
<dbReference type="Proteomes" id="UP000777265">
    <property type="component" value="Unassembled WGS sequence"/>
</dbReference>
<dbReference type="PROSITE" id="PS50935">
    <property type="entry name" value="SSB"/>
    <property type="match status" value="1"/>
</dbReference>
<dbReference type="CDD" id="cd04496">
    <property type="entry name" value="SSB_OBF"/>
    <property type="match status" value="1"/>
</dbReference>
<proteinExistence type="inferred from homology"/>
<protein>
    <recommendedName>
        <fullName evidence="2 3">Single-stranded DNA-binding protein</fullName>
        <shortName evidence="2">SSB</shortName>
    </recommendedName>
</protein>
<evidence type="ECO:0000313" key="5">
    <source>
        <dbReference type="EMBL" id="NLW34586.1"/>
    </source>
</evidence>
<reference evidence="5" key="2">
    <citation type="submission" date="2020-01" db="EMBL/GenBank/DDBJ databases">
        <authorList>
            <person name="Campanaro S."/>
        </authorList>
    </citation>
    <scope>NUCLEOTIDE SEQUENCE</scope>
    <source>
        <strain evidence="5">AS06rmzACSIP_7</strain>
    </source>
</reference>
<dbReference type="AlphaFoldDB" id="A0A351U307"/>
<dbReference type="InterPro" id="IPR011344">
    <property type="entry name" value="ssDNA-bd"/>
</dbReference>
<evidence type="ECO:0000256" key="1">
    <source>
        <dbReference type="ARBA" id="ARBA00023125"/>
    </source>
</evidence>
<dbReference type="NCBIfam" id="TIGR00621">
    <property type="entry name" value="ssb"/>
    <property type="match status" value="1"/>
</dbReference>
<dbReference type="Gene3D" id="2.40.50.140">
    <property type="entry name" value="Nucleic acid-binding proteins"/>
    <property type="match status" value="1"/>
</dbReference>
<dbReference type="EMBL" id="JAAYEE010000067">
    <property type="protein sequence ID" value="NLW34586.1"/>
    <property type="molecule type" value="Genomic_DNA"/>
</dbReference>
<evidence type="ECO:0000256" key="4">
    <source>
        <dbReference type="SAM" id="MobiDB-lite"/>
    </source>
</evidence>
<evidence type="ECO:0000313" key="6">
    <source>
        <dbReference type="Proteomes" id="UP000777265"/>
    </source>
</evidence>
<accession>A0A351U307</accession>
<dbReference type="SUPFAM" id="SSF50249">
    <property type="entry name" value="Nucleic acid-binding proteins"/>
    <property type="match status" value="1"/>
</dbReference>
<dbReference type="PANTHER" id="PTHR10302:SF27">
    <property type="entry name" value="SINGLE-STRANDED DNA-BINDING PROTEIN"/>
    <property type="match status" value="1"/>
</dbReference>
<organism evidence="5 6">
    <name type="scientific">Syntrophorhabdus aromaticivorans</name>
    <dbReference type="NCBI Taxonomy" id="328301"/>
    <lineage>
        <taxon>Bacteria</taxon>
        <taxon>Pseudomonadati</taxon>
        <taxon>Thermodesulfobacteriota</taxon>
        <taxon>Syntrophorhabdia</taxon>
        <taxon>Syntrophorhabdales</taxon>
        <taxon>Syntrophorhabdaceae</taxon>
        <taxon>Syntrophorhabdus</taxon>
    </lineage>
</organism>
<dbReference type="GO" id="GO:0006260">
    <property type="term" value="P:DNA replication"/>
    <property type="evidence" value="ECO:0007669"/>
    <property type="project" value="InterPro"/>
</dbReference>
<comment type="subunit">
    <text evidence="2">Homotetramer.</text>
</comment>
<evidence type="ECO:0000256" key="2">
    <source>
        <dbReference type="HAMAP-Rule" id="MF_00984"/>
    </source>
</evidence>
<reference evidence="5" key="1">
    <citation type="journal article" date="2020" name="Biotechnol. Biofuels">
        <title>New insights from the biogas microbiome by comprehensive genome-resolved metagenomics of nearly 1600 species originating from multiple anaerobic digesters.</title>
        <authorList>
            <person name="Campanaro S."/>
            <person name="Treu L."/>
            <person name="Rodriguez-R L.M."/>
            <person name="Kovalovszki A."/>
            <person name="Ziels R.M."/>
            <person name="Maus I."/>
            <person name="Zhu X."/>
            <person name="Kougias P.G."/>
            <person name="Basile A."/>
            <person name="Luo G."/>
            <person name="Schluter A."/>
            <person name="Konstantinidis K.T."/>
            <person name="Angelidaki I."/>
        </authorList>
    </citation>
    <scope>NUCLEOTIDE SEQUENCE</scope>
    <source>
        <strain evidence="5">AS06rmzACSIP_7</strain>
    </source>
</reference>
<dbReference type="GO" id="GO:0009295">
    <property type="term" value="C:nucleoid"/>
    <property type="evidence" value="ECO:0007669"/>
    <property type="project" value="TreeGrafter"/>
</dbReference>
<dbReference type="InterPro" id="IPR000424">
    <property type="entry name" value="Primosome_PriB/ssb"/>
</dbReference>
<feature type="region of interest" description="Disordered" evidence="4">
    <location>
        <begin position="103"/>
        <end position="143"/>
    </location>
</feature>
<dbReference type="GO" id="GO:0003697">
    <property type="term" value="F:single-stranded DNA binding"/>
    <property type="evidence" value="ECO:0007669"/>
    <property type="project" value="UniProtKB-UniRule"/>
</dbReference>
<dbReference type="InterPro" id="IPR012340">
    <property type="entry name" value="NA-bd_OB-fold"/>
</dbReference>
<dbReference type="STRING" id="909663.GCA_000512235_01508"/>
<dbReference type="Pfam" id="PF00436">
    <property type="entry name" value="SSB"/>
    <property type="match status" value="1"/>
</dbReference>
<dbReference type="PANTHER" id="PTHR10302">
    <property type="entry name" value="SINGLE-STRANDED DNA-BINDING PROTEIN"/>
    <property type="match status" value="1"/>
</dbReference>
<dbReference type="HAMAP" id="MF_00984">
    <property type="entry name" value="SSB"/>
    <property type="match status" value="1"/>
</dbReference>
<comment type="caution">
    <text evidence="2">Lacks conserved residue(s) required for the propagation of feature annotation.</text>
</comment>
<feature type="compositionally biased region" description="Acidic residues" evidence="4">
    <location>
        <begin position="128"/>
        <end position="143"/>
    </location>
</feature>
<evidence type="ECO:0000256" key="3">
    <source>
        <dbReference type="PIRNR" id="PIRNR002070"/>
    </source>
</evidence>
<name>A0A351U307_9BACT</name>